<dbReference type="AlphaFoldDB" id="A0A0E9T4B3"/>
<name>A0A0E9T4B3_ANGAN</name>
<evidence type="ECO:0000256" key="1">
    <source>
        <dbReference type="SAM" id="MobiDB-lite"/>
    </source>
</evidence>
<protein>
    <submittedName>
        <fullName evidence="2">Uncharacterized protein</fullName>
    </submittedName>
</protein>
<feature type="compositionally biased region" description="Polar residues" evidence="1">
    <location>
        <begin position="7"/>
        <end position="23"/>
    </location>
</feature>
<sequence length="23" mass="2448">MLLRYSGGSSSRVCGNVTQNCSQ</sequence>
<organism evidence="2">
    <name type="scientific">Anguilla anguilla</name>
    <name type="common">European freshwater eel</name>
    <name type="synonym">Muraena anguilla</name>
    <dbReference type="NCBI Taxonomy" id="7936"/>
    <lineage>
        <taxon>Eukaryota</taxon>
        <taxon>Metazoa</taxon>
        <taxon>Chordata</taxon>
        <taxon>Craniata</taxon>
        <taxon>Vertebrata</taxon>
        <taxon>Euteleostomi</taxon>
        <taxon>Actinopterygii</taxon>
        <taxon>Neopterygii</taxon>
        <taxon>Teleostei</taxon>
        <taxon>Anguilliformes</taxon>
        <taxon>Anguillidae</taxon>
        <taxon>Anguilla</taxon>
    </lineage>
</organism>
<accession>A0A0E9T4B3</accession>
<evidence type="ECO:0000313" key="2">
    <source>
        <dbReference type="EMBL" id="JAH48262.1"/>
    </source>
</evidence>
<dbReference type="EMBL" id="GBXM01060315">
    <property type="protein sequence ID" value="JAH48262.1"/>
    <property type="molecule type" value="Transcribed_RNA"/>
</dbReference>
<proteinExistence type="predicted"/>
<dbReference type="EMBL" id="GBXM01030885">
    <property type="protein sequence ID" value="JAH77692.1"/>
    <property type="molecule type" value="Transcribed_RNA"/>
</dbReference>
<reference evidence="2" key="1">
    <citation type="submission" date="2014-11" db="EMBL/GenBank/DDBJ databases">
        <authorList>
            <person name="Amaro Gonzalez C."/>
        </authorList>
    </citation>
    <scope>NUCLEOTIDE SEQUENCE</scope>
</reference>
<reference evidence="2" key="2">
    <citation type="journal article" date="2015" name="Fish Shellfish Immunol.">
        <title>Early steps in the European eel (Anguilla anguilla)-Vibrio vulnificus interaction in the gills: Role of the RtxA13 toxin.</title>
        <authorList>
            <person name="Callol A."/>
            <person name="Pajuelo D."/>
            <person name="Ebbesson L."/>
            <person name="Teles M."/>
            <person name="MacKenzie S."/>
            <person name="Amaro C."/>
        </authorList>
    </citation>
    <scope>NUCLEOTIDE SEQUENCE</scope>
</reference>
<feature type="region of interest" description="Disordered" evidence="1">
    <location>
        <begin position="1"/>
        <end position="23"/>
    </location>
</feature>